<dbReference type="CDD" id="cd06261">
    <property type="entry name" value="TM_PBP2"/>
    <property type="match status" value="1"/>
</dbReference>
<evidence type="ECO:0000256" key="1">
    <source>
        <dbReference type="ARBA" id="ARBA00004429"/>
    </source>
</evidence>
<keyword evidence="6" id="KW-0029">Amino-acid transport</keyword>
<evidence type="ECO:0000313" key="12">
    <source>
        <dbReference type="Proteomes" id="UP000664122"/>
    </source>
</evidence>
<comment type="subcellular location">
    <subcellularLocation>
        <location evidence="1">Cell inner membrane</location>
        <topology evidence="1">Multi-pass membrane protein</topology>
    </subcellularLocation>
    <subcellularLocation>
        <location evidence="9">Cell membrane</location>
        <topology evidence="9">Multi-pass membrane protein</topology>
    </subcellularLocation>
</comment>
<dbReference type="InterPro" id="IPR035906">
    <property type="entry name" value="MetI-like_sf"/>
</dbReference>
<dbReference type="PANTHER" id="PTHR30614">
    <property type="entry name" value="MEMBRANE COMPONENT OF AMINO ACID ABC TRANSPORTER"/>
    <property type="match status" value="1"/>
</dbReference>
<dbReference type="GO" id="GO:0043190">
    <property type="term" value="C:ATP-binding cassette (ABC) transporter complex"/>
    <property type="evidence" value="ECO:0007669"/>
    <property type="project" value="InterPro"/>
</dbReference>
<evidence type="ECO:0000256" key="2">
    <source>
        <dbReference type="ARBA" id="ARBA00010072"/>
    </source>
</evidence>
<dbReference type="PROSITE" id="PS50928">
    <property type="entry name" value="ABC_TM1"/>
    <property type="match status" value="1"/>
</dbReference>
<dbReference type="Proteomes" id="UP000664122">
    <property type="component" value="Unassembled WGS sequence"/>
</dbReference>
<dbReference type="SUPFAM" id="SSF161098">
    <property type="entry name" value="MetI-like"/>
    <property type="match status" value="1"/>
</dbReference>
<evidence type="ECO:0000256" key="3">
    <source>
        <dbReference type="ARBA" id="ARBA00022448"/>
    </source>
</evidence>
<dbReference type="EMBL" id="JAFMPP010000005">
    <property type="protein sequence ID" value="MBO0662541.1"/>
    <property type="molecule type" value="Genomic_DNA"/>
</dbReference>
<dbReference type="AlphaFoldDB" id="A0A939JWQ0"/>
<comment type="caution">
    <text evidence="11">The sequence shown here is derived from an EMBL/GenBank/DDBJ whole genome shotgun (WGS) entry which is preliminary data.</text>
</comment>
<evidence type="ECO:0000256" key="8">
    <source>
        <dbReference type="ARBA" id="ARBA00023136"/>
    </source>
</evidence>
<evidence type="ECO:0000256" key="6">
    <source>
        <dbReference type="ARBA" id="ARBA00022970"/>
    </source>
</evidence>
<dbReference type="RefSeq" id="WP_207257321.1">
    <property type="nucleotide sequence ID" value="NZ_JAFMPP010000005.1"/>
</dbReference>
<gene>
    <name evidence="11" type="ORF">J1C48_08135</name>
</gene>
<keyword evidence="3 9" id="KW-0813">Transport</keyword>
<sequence length="216" mass="23281">MTLAAFLTLITGALTTAALSFSGIAMGVPLGLVLALVRWLRVPLLSAVVAVYVSLVRATPIVTFALFIFFVLPSFGIELAPVPAAILTLTLNTAAFNCEIWRGALEIFPRDQIEAARAHGMTTPLLFRRIILPQLWRSSIGPLTSEMTILLKGTPAVAVIGVVEITRAASRIGAETYRPLPPFLTAAVIYTLLIVVIVAGQRLVERRIARLYGYAV</sequence>
<keyword evidence="5 9" id="KW-0812">Transmembrane</keyword>
<keyword evidence="7 9" id="KW-1133">Transmembrane helix</keyword>
<feature type="transmembrane region" description="Helical" evidence="9">
    <location>
        <begin position="183"/>
        <end position="204"/>
    </location>
</feature>
<evidence type="ECO:0000256" key="7">
    <source>
        <dbReference type="ARBA" id="ARBA00022989"/>
    </source>
</evidence>
<name>A0A939JWQ0_9HYPH</name>
<dbReference type="PANTHER" id="PTHR30614:SF0">
    <property type="entry name" value="L-CYSTINE TRANSPORT SYSTEM PERMEASE PROTEIN TCYL"/>
    <property type="match status" value="1"/>
</dbReference>
<feature type="domain" description="ABC transmembrane type-1" evidence="10">
    <location>
        <begin position="13"/>
        <end position="201"/>
    </location>
</feature>
<organism evidence="11 12">
    <name type="scientific">Jiella flava</name>
    <dbReference type="NCBI Taxonomy" id="2816857"/>
    <lineage>
        <taxon>Bacteria</taxon>
        <taxon>Pseudomonadati</taxon>
        <taxon>Pseudomonadota</taxon>
        <taxon>Alphaproteobacteria</taxon>
        <taxon>Hyphomicrobiales</taxon>
        <taxon>Aurantimonadaceae</taxon>
        <taxon>Jiella</taxon>
    </lineage>
</organism>
<evidence type="ECO:0000256" key="9">
    <source>
        <dbReference type="RuleBase" id="RU363032"/>
    </source>
</evidence>
<reference evidence="11" key="1">
    <citation type="submission" date="2021-03" db="EMBL/GenBank/DDBJ databases">
        <title>Whole genome sequence of Jiella sp. CQZ9-1.</title>
        <authorList>
            <person name="Tuo L."/>
        </authorList>
    </citation>
    <scope>NUCLEOTIDE SEQUENCE</scope>
    <source>
        <strain evidence="11">CQZ9-1</strain>
    </source>
</reference>
<dbReference type="InterPro" id="IPR000515">
    <property type="entry name" value="MetI-like"/>
</dbReference>
<evidence type="ECO:0000313" key="11">
    <source>
        <dbReference type="EMBL" id="MBO0662541.1"/>
    </source>
</evidence>
<dbReference type="NCBIfam" id="TIGR01726">
    <property type="entry name" value="HEQRo_perm_3TM"/>
    <property type="match status" value="1"/>
</dbReference>
<keyword evidence="12" id="KW-1185">Reference proteome</keyword>
<dbReference type="Gene3D" id="1.10.3720.10">
    <property type="entry name" value="MetI-like"/>
    <property type="match status" value="1"/>
</dbReference>
<dbReference type="InterPro" id="IPR043429">
    <property type="entry name" value="ArtM/GltK/GlnP/TcyL/YhdX-like"/>
</dbReference>
<evidence type="ECO:0000256" key="5">
    <source>
        <dbReference type="ARBA" id="ARBA00022692"/>
    </source>
</evidence>
<keyword evidence="8 9" id="KW-0472">Membrane</keyword>
<comment type="similarity">
    <text evidence="2">Belongs to the binding-protein-dependent transport system permease family. HisMQ subfamily.</text>
</comment>
<protein>
    <submittedName>
        <fullName evidence="11">Amino acid ABC transporter permease</fullName>
    </submittedName>
</protein>
<proteinExistence type="inferred from homology"/>
<evidence type="ECO:0000259" key="10">
    <source>
        <dbReference type="PROSITE" id="PS50928"/>
    </source>
</evidence>
<comment type="caution">
    <text evidence="9">Lacks conserved residue(s) required for the propagation of feature annotation.</text>
</comment>
<evidence type="ECO:0000256" key="4">
    <source>
        <dbReference type="ARBA" id="ARBA00022475"/>
    </source>
</evidence>
<keyword evidence="4" id="KW-1003">Cell membrane</keyword>
<dbReference type="GO" id="GO:0015184">
    <property type="term" value="F:L-cystine transmembrane transporter activity"/>
    <property type="evidence" value="ECO:0007669"/>
    <property type="project" value="TreeGrafter"/>
</dbReference>
<dbReference type="Pfam" id="PF00528">
    <property type="entry name" value="BPD_transp_1"/>
    <property type="match status" value="1"/>
</dbReference>
<dbReference type="InterPro" id="IPR010065">
    <property type="entry name" value="AA_ABC_transptr_permease_3TM"/>
</dbReference>
<accession>A0A939JWQ0</accession>